<proteinExistence type="predicted"/>
<dbReference type="InterPro" id="IPR018060">
    <property type="entry name" value="HTH_AraC"/>
</dbReference>
<protein>
    <submittedName>
        <fullName evidence="5">Helix-turn-helix domain-containing protein</fullName>
    </submittedName>
</protein>
<dbReference type="PROSITE" id="PS01124">
    <property type="entry name" value="HTH_ARAC_FAMILY_2"/>
    <property type="match status" value="1"/>
</dbReference>
<feature type="domain" description="HTH araC/xylS-type" evidence="4">
    <location>
        <begin position="223"/>
        <end position="321"/>
    </location>
</feature>
<dbReference type="SMART" id="SM00342">
    <property type="entry name" value="HTH_ARAC"/>
    <property type="match status" value="1"/>
</dbReference>
<dbReference type="Gene3D" id="3.40.50.880">
    <property type="match status" value="1"/>
</dbReference>
<keyword evidence="2" id="KW-0238">DNA-binding</keyword>
<reference evidence="5 6" key="1">
    <citation type="submission" date="2020-11" db="EMBL/GenBank/DDBJ databases">
        <authorList>
            <person name="Sun Q."/>
        </authorList>
    </citation>
    <scope>NUCLEOTIDE SEQUENCE [LARGE SCALE GENOMIC DNA]</scope>
    <source>
        <strain evidence="5 6">P8398</strain>
    </source>
</reference>
<dbReference type="InterPro" id="IPR029062">
    <property type="entry name" value="Class_I_gatase-like"/>
</dbReference>
<dbReference type="Pfam" id="PF12833">
    <property type="entry name" value="HTH_18"/>
    <property type="match status" value="1"/>
</dbReference>
<evidence type="ECO:0000313" key="6">
    <source>
        <dbReference type="Proteomes" id="UP000662888"/>
    </source>
</evidence>
<dbReference type="Gene3D" id="1.10.10.60">
    <property type="entry name" value="Homeodomain-like"/>
    <property type="match status" value="1"/>
</dbReference>
<dbReference type="CDD" id="cd03137">
    <property type="entry name" value="GATase1_AraC_1"/>
    <property type="match status" value="1"/>
</dbReference>
<dbReference type="RefSeq" id="WP_206088551.1">
    <property type="nucleotide sequence ID" value="NZ_CP065053.1"/>
</dbReference>
<dbReference type="InterPro" id="IPR018062">
    <property type="entry name" value="HTH_AraC-typ_CS"/>
</dbReference>
<evidence type="ECO:0000313" key="5">
    <source>
        <dbReference type="EMBL" id="QPI48942.1"/>
    </source>
</evidence>
<dbReference type="InterPro" id="IPR002818">
    <property type="entry name" value="DJ-1/PfpI"/>
</dbReference>
<dbReference type="EMBL" id="CP065053">
    <property type="protein sequence ID" value="QPI48942.1"/>
    <property type="molecule type" value="Genomic_DNA"/>
</dbReference>
<organism evidence="5 6">
    <name type="scientific">Massilia antarctica</name>
    <dbReference type="NCBI Taxonomy" id="2765360"/>
    <lineage>
        <taxon>Bacteria</taxon>
        <taxon>Pseudomonadati</taxon>
        <taxon>Pseudomonadota</taxon>
        <taxon>Betaproteobacteria</taxon>
        <taxon>Burkholderiales</taxon>
        <taxon>Oxalobacteraceae</taxon>
        <taxon>Telluria group</taxon>
        <taxon>Massilia</taxon>
    </lineage>
</organism>
<dbReference type="SUPFAM" id="SSF52317">
    <property type="entry name" value="Class I glutamine amidotransferase-like"/>
    <property type="match status" value="1"/>
</dbReference>
<dbReference type="Pfam" id="PF01965">
    <property type="entry name" value="DJ-1_PfpI"/>
    <property type="match status" value="1"/>
</dbReference>
<keyword evidence="1" id="KW-0805">Transcription regulation</keyword>
<evidence type="ECO:0000256" key="3">
    <source>
        <dbReference type="ARBA" id="ARBA00023163"/>
    </source>
</evidence>
<dbReference type="PROSITE" id="PS00041">
    <property type="entry name" value="HTH_ARAC_FAMILY_1"/>
    <property type="match status" value="1"/>
</dbReference>
<accession>A0AA48WAN1</accession>
<dbReference type="InterPro" id="IPR009057">
    <property type="entry name" value="Homeodomain-like_sf"/>
</dbReference>
<evidence type="ECO:0000256" key="1">
    <source>
        <dbReference type="ARBA" id="ARBA00023015"/>
    </source>
</evidence>
<dbReference type="PANTHER" id="PTHR43130">
    <property type="entry name" value="ARAC-FAMILY TRANSCRIPTIONAL REGULATOR"/>
    <property type="match status" value="1"/>
</dbReference>
<dbReference type="InterPro" id="IPR052158">
    <property type="entry name" value="INH-QAR"/>
</dbReference>
<dbReference type="PANTHER" id="PTHR43130:SF3">
    <property type="entry name" value="HTH-TYPE TRANSCRIPTIONAL REGULATOR RV1931C"/>
    <property type="match status" value="1"/>
</dbReference>
<dbReference type="SUPFAM" id="SSF46689">
    <property type="entry name" value="Homeodomain-like"/>
    <property type="match status" value="2"/>
</dbReference>
<gene>
    <name evidence="5" type="ORF">IV454_26185</name>
</gene>
<sequence>MRKPSASSAPRTVAIVAFDGITPFHLSVPCLVFGAHHGDGAPAAFEVRVCALEQGPLRTSAGFAIAPESGLEALDEADIVVMPAWHDDCRRAPPALLDALRHAHARGALVVGLCLGAFPLAQAGLLDGRTATTHWAAAAELAQRYPRVQVNQEVLYVDQGDVLTSAGVAAGLDCCLHLVRQLCGAEIANRVARRLLIAPHRDGGQAQFIERPLPVSVSEGRFSQVLDWVTQHLGEAHSIDALAERAAMSRRNFTRHFRQTTGTSFKQWLLNQRMAHVQRMLETGDASIERVAQEAGFGSALSLRQHFRTTLRTSPSAYRKLFRSDQPATT</sequence>
<keyword evidence="3" id="KW-0804">Transcription</keyword>
<dbReference type="Proteomes" id="UP000662888">
    <property type="component" value="Chromosome"/>
</dbReference>
<name>A0AA48WAN1_9BURK</name>
<evidence type="ECO:0000259" key="4">
    <source>
        <dbReference type="PROSITE" id="PS01124"/>
    </source>
</evidence>
<evidence type="ECO:0000256" key="2">
    <source>
        <dbReference type="ARBA" id="ARBA00023125"/>
    </source>
</evidence>
<keyword evidence="6" id="KW-1185">Reference proteome</keyword>